<dbReference type="InterPro" id="IPR012334">
    <property type="entry name" value="Pectin_lyas_fold"/>
</dbReference>
<accession>A0ABV8D2F8</accession>
<keyword evidence="10" id="KW-1185">Reference proteome</keyword>
<evidence type="ECO:0000256" key="1">
    <source>
        <dbReference type="ARBA" id="ARBA00022512"/>
    </source>
</evidence>
<dbReference type="NCBIfam" id="TIGR01167">
    <property type="entry name" value="LPXTG_anchor"/>
    <property type="match status" value="1"/>
</dbReference>
<feature type="region of interest" description="Disordered" evidence="5">
    <location>
        <begin position="667"/>
        <end position="940"/>
    </location>
</feature>
<evidence type="ECO:0000256" key="5">
    <source>
        <dbReference type="SAM" id="MobiDB-lite"/>
    </source>
</evidence>
<organism evidence="9 10">
    <name type="scientific">Streptococcus dentapri</name>
    <dbReference type="NCBI Taxonomy" id="573564"/>
    <lineage>
        <taxon>Bacteria</taxon>
        <taxon>Bacillati</taxon>
        <taxon>Bacillota</taxon>
        <taxon>Bacilli</taxon>
        <taxon>Lactobacillales</taxon>
        <taxon>Streptococcaceae</taxon>
        <taxon>Streptococcus</taxon>
    </lineage>
</organism>
<feature type="compositionally biased region" description="Polar residues" evidence="5">
    <location>
        <begin position="862"/>
        <end position="874"/>
    </location>
</feature>
<feature type="compositionally biased region" description="Polar residues" evidence="5">
    <location>
        <begin position="56"/>
        <end position="73"/>
    </location>
</feature>
<feature type="compositionally biased region" description="Low complexity" evidence="5">
    <location>
        <begin position="117"/>
        <end position="131"/>
    </location>
</feature>
<feature type="compositionally biased region" description="Acidic residues" evidence="5">
    <location>
        <begin position="675"/>
        <end position="685"/>
    </location>
</feature>
<evidence type="ECO:0000256" key="3">
    <source>
        <dbReference type="ARBA" id="ARBA00022729"/>
    </source>
</evidence>
<keyword evidence="6" id="KW-1133">Transmembrane helix</keyword>
<name>A0ABV8D2F8_9STRE</name>
<dbReference type="SMART" id="SM00710">
    <property type="entry name" value="PbH1"/>
    <property type="match status" value="5"/>
</dbReference>
<feature type="transmembrane region" description="Helical" evidence="6">
    <location>
        <begin position="946"/>
        <end position="964"/>
    </location>
</feature>
<keyword evidence="2" id="KW-0964">Secreted</keyword>
<dbReference type="Gene3D" id="2.160.20.10">
    <property type="entry name" value="Single-stranded right-handed beta-helix, Pectin lyase-like"/>
    <property type="match status" value="1"/>
</dbReference>
<evidence type="ECO:0000256" key="4">
    <source>
        <dbReference type="ARBA" id="ARBA00023088"/>
    </source>
</evidence>
<dbReference type="InterPro" id="IPR033801">
    <property type="entry name" value="CBM6-CBM35-CBM36-like_1"/>
</dbReference>
<dbReference type="InterPro" id="IPR006626">
    <property type="entry name" value="PbH1"/>
</dbReference>
<dbReference type="Proteomes" id="UP001595901">
    <property type="component" value="Unassembled WGS sequence"/>
</dbReference>
<dbReference type="Gene3D" id="2.60.120.260">
    <property type="entry name" value="Galactose-binding domain-like"/>
    <property type="match status" value="1"/>
</dbReference>
<dbReference type="SUPFAM" id="SSF51126">
    <property type="entry name" value="Pectin lyase-like"/>
    <property type="match status" value="1"/>
</dbReference>
<sequence length="970" mass="101702">MILKKQTITLLMGLFALGIGWQTTTVSADEMVDNSVAASGLQSEAHATVGVVNDNETTSSQVEDSQSVNSINDGASAPYTAYGAETTVPEDGSTDNSVTTASQSEIRATAGTVNDSGTAQTQTGNGQSTQGYGADLPYTTYEAETAAVANGAVIQHSLDIESTAIEASNQKYVELPEQGSSVSFKVKNPANAINVRYTIPDGESGQLDVQVNGNSIAKLDLSSKSAWQYLDGDVANDSPSPNSRVRFRFDETHTLLNSIQLQSGDTITLIKNNADKVVYGIDFIELEQVGNPIAESTNAINITSKGAVANDNIDDSQALIDAINEANATGKNVYIPEGRFNLDRKIGVDASNIKISGAGMWYTHLHFTSDQRAGGGFEFNHNDNNIEFSDLFMDSNLTSRYHEDAQYKAIAGSLGSNSSIHDIWEQHFEVGMWIGDYDQTGNLKYTDGLVIKNARIRNNLADGVNFAQGTKNSTVINSSVRGNGDDGLATWSSISYGTQPTATENNKFLNNTIELGWRAAGVGIFGGKGHEVANNLIKDNFAGAGVRVSTVFAGHNYDNNDTGITIHDNYLLRSGTQSDLYNKQRGAIDFETNYGDIKNVSVSDNKILNSITQPFKAENFTLSDTGNDDIYISNNTIDEAAPVEGEEPVNQTSDEISAAQPDLQAIPEETPADGSDTDSDSDEPAVSETPAAQPSAEVSPSAGEAPTDQTSDEASAAQPDLQAIPEETPADGSDIDSDEPAVSETPAVQPSAEGSPSAGEIPADQTSDEISAAQPDLQAIPEETPADGSDTDSDSDSDEPAVSETPAAQPSAEVSPSAGEAPTDQTSDEASAAQPDLQAIPEETPADGSDIDSDEPAVSETPAAQPSAEVSPSEGSAAGEVPALGVSPEKSAVSSNDLHNDPMLAAGFGQPASPKVKKSVSAKGVDDPASPMADSSKVLPNTGDKIGVFLIIGLVLVGFTALLIRDKRKD</sequence>
<keyword evidence="6" id="KW-0472">Membrane</keyword>
<dbReference type="InterPro" id="IPR011050">
    <property type="entry name" value="Pectin_lyase_fold/virulence"/>
</dbReference>
<dbReference type="RefSeq" id="WP_380432171.1">
    <property type="nucleotide sequence ID" value="NZ_JBHSAC010000061.1"/>
</dbReference>
<proteinExistence type="predicted"/>
<evidence type="ECO:0000256" key="2">
    <source>
        <dbReference type="ARBA" id="ARBA00022525"/>
    </source>
</evidence>
<comment type="caution">
    <text evidence="9">The sequence shown here is derived from an EMBL/GenBank/DDBJ whole genome shotgun (WGS) entry which is preliminary data.</text>
</comment>
<dbReference type="Pfam" id="PF22816">
    <property type="entry name" value="CatAgl_D2"/>
    <property type="match status" value="1"/>
</dbReference>
<feature type="region of interest" description="Disordered" evidence="5">
    <location>
        <begin position="108"/>
        <end position="131"/>
    </location>
</feature>
<evidence type="ECO:0000259" key="8">
    <source>
        <dbReference type="PROSITE" id="PS50847"/>
    </source>
</evidence>
<feature type="chain" id="PRO_5046005892" evidence="7">
    <location>
        <begin position="29"/>
        <end position="970"/>
    </location>
</feature>
<feature type="region of interest" description="Disordered" evidence="5">
    <location>
        <begin position="56"/>
        <end position="79"/>
    </location>
</feature>
<dbReference type="PROSITE" id="PS50847">
    <property type="entry name" value="GRAM_POS_ANCHORING"/>
    <property type="match status" value="1"/>
</dbReference>
<feature type="domain" description="Gram-positive cocci surface proteins LPxTG" evidence="8">
    <location>
        <begin position="939"/>
        <end position="970"/>
    </location>
</feature>
<dbReference type="InterPro" id="IPR055149">
    <property type="entry name" value="Agl_cat_D2"/>
</dbReference>
<reference evidence="10" key="1">
    <citation type="journal article" date="2019" name="Int. J. Syst. Evol. Microbiol.">
        <title>The Global Catalogue of Microorganisms (GCM) 10K type strain sequencing project: providing services to taxonomists for standard genome sequencing and annotation.</title>
        <authorList>
            <consortium name="The Broad Institute Genomics Platform"/>
            <consortium name="The Broad Institute Genome Sequencing Center for Infectious Disease"/>
            <person name="Wu L."/>
            <person name="Ma J."/>
        </authorList>
    </citation>
    <scope>NUCLEOTIDE SEQUENCE [LARGE SCALE GENOMIC DNA]</scope>
    <source>
        <strain evidence="10">CCUG 58728</strain>
    </source>
</reference>
<keyword evidence="6" id="KW-0812">Transmembrane</keyword>
<keyword evidence="3 7" id="KW-0732">Signal</keyword>
<gene>
    <name evidence="9" type="ORF">ACFOSE_07635</name>
</gene>
<dbReference type="InterPro" id="IPR019931">
    <property type="entry name" value="LPXTG_anchor"/>
</dbReference>
<feature type="signal peptide" evidence="7">
    <location>
        <begin position="1"/>
        <end position="28"/>
    </location>
</feature>
<dbReference type="EMBL" id="JBHSAC010000061">
    <property type="protein sequence ID" value="MFC3932626.1"/>
    <property type="molecule type" value="Genomic_DNA"/>
</dbReference>
<keyword evidence="4" id="KW-0572">Peptidoglycan-anchor</keyword>
<keyword evidence="1" id="KW-0134">Cell wall</keyword>
<evidence type="ECO:0000256" key="7">
    <source>
        <dbReference type="SAM" id="SignalP"/>
    </source>
</evidence>
<dbReference type="Pfam" id="PF22815">
    <property type="entry name" value="CatAgl_D1"/>
    <property type="match status" value="1"/>
</dbReference>
<evidence type="ECO:0000256" key="6">
    <source>
        <dbReference type="SAM" id="Phobius"/>
    </source>
</evidence>
<evidence type="ECO:0000313" key="10">
    <source>
        <dbReference type="Proteomes" id="UP001595901"/>
    </source>
</evidence>
<evidence type="ECO:0000313" key="9">
    <source>
        <dbReference type="EMBL" id="MFC3932626.1"/>
    </source>
</evidence>
<feature type="compositionally biased region" description="Acidic residues" evidence="5">
    <location>
        <begin position="789"/>
        <end position="801"/>
    </location>
</feature>
<protein>
    <submittedName>
        <fullName evidence="9">Right-handed parallel beta-helix repeat-containing protein</fullName>
    </submittedName>
</protein>